<dbReference type="InterPro" id="IPR013785">
    <property type="entry name" value="Aldolase_TIM"/>
</dbReference>
<dbReference type="PROSITE" id="PS51349">
    <property type="entry name" value="FMN_HYDROXY_ACID_DH_2"/>
    <property type="match status" value="1"/>
</dbReference>
<accession>A0A261XZP0</accession>
<keyword evidence="9" id="KW-1185">Reference proteome</keyword>
<proteinExistence type="inferred from homology"/>
<dbReference type="AlphaFoldDB" id="A0A261XZP0"/>
<dbReference type="Gene3D" id="3.20.20.70">
    <property type="entry name" value="Aldolase class I"/>
    <property type="match status" value="1"/>
</dbReference>
<dbReference type="OrthoDB" id="1925334at2759"/>
<dbReference type="InterPro" id="IPR037396">
    <property type="entry name" value="FMN_HAD"/>
</dbReference>
<feature type="compositionally biased region" description="Basic and acidic residues" evidence="6">
    <location>
        <begin position="627"/>
        <end position="640"/>
    </location>
</feature>
<evidence type="ECO:0000259" key="7">
    <source>
        <dbReference type="PROSITE" id="PS51349"/>
    </source>
</evidence>
<feature type="region of interest" description="Disordered" evidence="6">
    <location>
        <begin position="627"/>
        <end position="660"/>
    </location>
</feature>
<gene>
    <name evidence="8" type="ORF">BZG36_03012</name>
</gene>
<evidence type="ECO:0000256" key="4">
    <source>
        <dbReference type="ARBA" id="ARBA00073420"/>
    </source>
</evidence>
<dbReference type="SUPFAM" id="SSF51197">
    <property type="entry name" value="Clavaminate synthase-like"/>
    <property type="match status" value="1"/>
</dbReference>
<dbReference type="PANTHER" id="PTHR10578">
    <property type="entry name" value="S -2-HYDROXY-ACID OXIDASE-RELATED"/>
    <property type="match status" value="1"/>
</dbReference>
<evidence type="ECO:0000313" key="9">
    <source>
        <dbReference type="Proteomes" id="UP000242875"/>
    </source>
</evidence>
<dbReference type="GO" id="GO:0016491">
    <property type="term" value="F:oxidoreductase activity"/>
    <property type="evidence" value="ECO:0007669"/>
    <property type="project" value="UniProtKB-KW"/>
</dbReference>
<dbReference type="Pfam" id="PF05721">
    <property type="entry name" value="PhyH"/>
    <property type="match status" value="1"/>
</dbReference>
<evidence type="ECO:0000256" key="2">
    <source>
        <dbReference type="ARBA" id="ARBA00023002"/>
    </source>
</evidence>
<dbReference type="SUPFAM" id="SSF51395">
    <property type="entry name" value="FMN-linked oxidoreductases"/>
    <property type="match status" value="1"/>
</dbReference>
<evidence type="ECO:0000256" key="5">
    <source>
        <dbReference type="ARBA" id="ARBA00083297"/>
    </source>
</evidence>
<dbReference type="InterPro" id="IPR000262">
    <property type="entry name" value="FMN-dep_DH"/>
</dbReference>
<evidence type="ECO:0000256" key="3">
    <source>
        <dbReference type="ARBA" id="ARBA00024042"/>
    </source>
</evidence>
<dbReference type="InterPro" id="IPR008259">
    <property type="entry name" value="FMN_hydac_DH_AS"/>
</dbReference>
<dbReference type="InterPro" id="IPR012133">
    <property type="entry name" value="Alpha-hydoxy_acid_DH_FMN"/>
</dbReference>
<dbReference type="EMBL" id="MVBO01000068">
    <property type="protein sequence ID" value="OZJ03812.1"/>
    <property type="molecule type" value="Genomic_DNA"/>
</dbReference>
<evidence type="ECO:0000313" key="8">
    <source>
        <dbReference type="EMBL" id="OZJ03812.1"/>
    </source>
</evidence>
<feature type="domain" description="FMN hydroxy acid dehydrogenase" evidence="7">
    <location>
        <begin position="1"/>
        <end position="384"/>
    </location>
</feature>
<comment type="similarity">
    <text evidence="3">Belongs to the FMN-dependent alpha-hydroxy acid dehydrogenase family.</text>
</comment>
<dbReference type="CDD" id="cd02809">
    <property type="entry name" value="alpha_hydroxyacid_oxid_FMN"/>
    <property type="match status" value="1"/>
</dbReference>
<dbReference type="InterPro" id="IPR008775">
    <property type="entry name" value="Phytyl_CoA_dOase-like"/>
</dbReference>
<dbReference type="Gene3D" id="2.60.120.620">
    <property type="entry name" value="q2cbj1_9rhob like domain"/>
    <property type="match status" value="1"/>
</dbReference>
<sequence>MVSGAPVCLDDFEKHAQATLPKMVWDYYKSGAMDEQTVNDNKQAYSRWRIRPRVLVDVSNVRTETKLFGDRISTPICIAAAAMQRMAHPDGELATSRAAAKFGTAMCLSTYSTTCIEDVIAEGKGAIPYGFQLYVYKDRQVSESLVRRAEKAGYKALYVTVDTPLLGRRLADERNVFELPKHLRLANFDATPSLTVSSLLDRRGHLPGQNDLPITPTEDDPAMMNIVLSATTDTSLNFEDLKWLRRITKMKIILKGVMTAEDTELAVAAGVDGIVVSNHGGRQLDGVLATIDALPEVVAAAKGRIDVFLDGGIRKGTDVFKALCLGAKAVYIGRPMLYGLAYAGEEGVLKVLELLNDELKLAMALAGVDSIDRLGPQYLIHETEETFLSQGFLVLPNFLSRAEVADYLAHARWLADNVNIEGHPALEKTLDHNGQVSADCLKSQKQLASDGQKEHETRHGSLIGQYFLDSATDIRAFFEKGAVNKQKKLVVKKARAIHKIGHALHYKDPMFAKLTYKPAIVEIAKSLGYRRPALLQSMIVCKQPHIGGKIPVHQDSTFVFTDPPSALGFWIPLEDCTEENGCLQFASGSHINTPVTSRFVRSLKEGEEGITKFISIDPAWSREYGPPDKDIESSAIDPRKKGSKYRARPHQDTIDTTSSSKPVYAKQYTKAGSLVLIHGNTVHTSSANLSKKSRFAYTFHVVETSLKSNVRYPPDNWCQPEPGRELEVLYDLDLE</sequence>
<dbReference type="Proteomes" id="UP000242875">
    <property type="component" value="Unassembled WGS sequence"/>
</dbReference>
<comment type="cofactor">
    <cofactor evidence="1">
        <name>FMN</name>
        <dbReference type="ChEBI" id="CHEBI:58210"/>
    </cofactor>
</comment>
<dbReference type="PANTHER" id="PTHR10578:SF149">
    <property type="entry name" value="2-HYDROXYACID OXIDASE 2"/>
    <property type="match status" value="1"/>
</dbReference>
<dbReference type="GO" id="GO:0005737">
    <property type="term" value="C:cytoplasm"/>
    <property type="evidence" value="ECO:0007669"/>
    <property type="project" value="UniProtKB-ARBA"/>
</dbReference>
<evidence type="ECO:0000256" key="6">
    <source>
        <dbReference type="SAM" id="MobiDB-lite"/>
    </source>
</evidence>
<dbReference type="PROSITE" id="PS00557">
    <property type="entry name" value="FMN_HYDROXY_ACID_DH_1"/>
    <property type="match status" value="1"/>
</dbReference>
<reference evidence="8 9" key="1">
    <citation type="journal article" date="2017" name="Mycologia">
        <title>Bifiguratus adelaidae, gen. et sp. nov., a new member of Mucoromycotina in endophytic and soil-dwelling habitats.</title>
        <authorList>
            <person name="Torres-Cruz T.J."/>
            <person name="Billingsley Tobias T.L."/>
            <person name="Almatruk M."/>
            <person name="Hesse C."/>
            <person name="Kuske C.R."/>
            <person name="Desiro A."/>
            <person name="Benucci G.M."/>
            <person name="Bonito G."/>
            <person name="Stajich J.E."/>
            <person name="Dunlap C."/>
            <person name="Arnold A.E."/>
            <person name="Porras-Alfaro A."/>
        </authorList>
    </citation>
    <scope>NUCLEOTIDE SEQUENCE [LARGE SCALE GENOMIC DNA]</scope>
    <source>
        <strain evidence="8 9">AZ0501</strain>
    </source>
</reference>
<keyword evidence="2" id="KW-0560">Oxidoreductase</keyword>
<comment type="caution">
    <text evidence="8">The sequence shown here is derived from an EMBL/GenBank/DDBJ whole genome shotgun (WGS) entry which is preliminary data.</text>
</comment>
<name>A0A261XZP0_9FUNG</name>
<organism evidence="8 9">
    <name type="scientific">Bifiguratus adelaidae</name>
    <dbReference type="NCBI Taxonomy" id="1938954"/>
    <lineage>
        <taxon>Eukaryota</taxon>
        <taxon>Fungi</taxon>
        <taxon>Fungi incertae sedis</taxon>
        <taxon>Mucoromycota</taxon>
        <taxon>Mucoromycotina</taxon>
        <taxon>Endogonomycetes</taxon>
        <taxon>Endogonales</taxon>
        <taxon>Endogonales incertae sedis</taxon>
        <taxon>Bifiguratus</taxon>
    </lineage>
</organism>
<dbReference type="Pfam" id="PF01070">
    <property type="entry name" value="FMN_dh"/>
    <property type="match status" value="1"/>
</dbReference>
<dbReference type="FunFam" id="3.20.20.70:FF:000056">
    <property type="entry name" value="hydroxyacid oxidase 2"/>
    <property type="match status" value="1"/>
</dbReference>
<protein>
    <recommendedName>
        <fullName evidence="4">Oxidase FUB9</fullName>
    </recommendedName>
    <alternativeName>
        <fullName evidence="5">Fusaric acid biosynthesis protein 9</fullName>
    </alternativeName>
</protein>
<evidence type="ECO:0000256" key="1">
    <source>
        <dbReference type="ARBA" id="ARBA00001917"/>
    </source>
</evidence>
<dbReference type="GO" id="GO:0010181">
    <property type="term" value="F:FMN binding"/>
    <property type="evidence" value="ECO:0007669"/>
    <property type="project" value="InterPro"/>
</dbReference>